<accession>A0A507DY18</accession>
<evidence type="ECO:0000256" key="1">
    <source>
        <dbReference type="PROSITE-ProRule" id="PRU00259"/>
    </source>
</evidence>
<dbReference type="PANTHER" id="PTHR46241:SF1">
    <property type="entry name" value="OUTER DYNEIN ARM-DOCKING COMPLEX SUBUNIT 2"/>
    <property type="match status" value="1"/>
</dbReference>
<feature type="compositionally biased region" description="Acidic residues" evidence="2">
    <location>
        <begin position="375"/>
        <end position="384"/>
    </location>
</feature>
<feature type="repeat" description="ARM" evidence="1">
    <location>
        <begin position="647"/>
        <end position="693"/>
    </location>
</feature>
<name>A0A507DY18_9FUNG</name>
<dbReference type="InterPro" id="IPR058678">
    <property type="entry name" value="ARM_PUB"/>
</dbReference>
<reference evidence="4 5" key="1">
    <citation type="journal article" date="2019" name="Sci. Rep.">
        <title>Comparative genomics of chytrid fungi reveal insights into the obligate biotrophic and pathogenic lifestyle of Synchytrium endobioticum.</title>
        <authorList>
            <person name="van de Vossenberg B.T.L.H."/>
            <person name="Warris S."/>
            <person name="Nguyen H.D.T."/>
            <person name="van Gent-Pelzer M.P.E."/>
            <person name="Joly D.L."/>
            <person name="van de Geest H.C."/>
            <person name="Bonants P.J.M."/>
            <person name="Smith D.S."/>
            <person name="Levesque C.A."/>
            <person name="van der Lee T.A.J."/>
        </authorList>
    </citation>
    <scope>NUCLEOTIDE SEQUENCE [LARGE SCALE GENOMIC DNA]</scope>
    <source>
        <strain evidence="4 5">CBS 809.83</strain>
    </source>
</reference>
<dbReference type="Gene3D" id="1.25.10.10">
    <property type="entry name" value="Leucine-rich Repeat Variant"/>
    <property type="match status" value="3"/>
</dbReference>
<protein>
    <recommendedName>
        <fullName evidence="3">U-box domain-containing protein</fullName>
    </recommendedName>
</protein>
<dbReference type="Pfam" id="PF00514">
    <property type="entry name" value="Arm"/>
    <property type="match status" value="1"/>
</dbReference>
<dbReference type="SMART" id="SM00185">
    <property type="entry name" value="ARM"/>
    <property type="match status" value="11"/>
</dbReference>
<feature type="domain" description="U-box" evidence="3">
    <location>
        <begin position="679"/>
        <end position="864"/>
    </location>
</feature>
<dbReference type="InterPro" id="IPR000225">
    <property type="entry name" value="Armadillo"/>
</dbReference>
<evidence type="ECO:0000256" key="2">
    <source>
        <dbReference type="SAM" id="MobiDB-lite"/>
    </source>
</evidence>
<dbReference type="EMBL" id="QEAQ01000097">
    <property type="protein sequence ID" value="TPX55740.1"/>
    <property type="molecule type" value="Genomic_DNA"/>
</dbReference>
<feature type="region of interest" description="Disordered" evidence="2">
    <location>
        <begin position="1"/>
        <end position="40"/>
    </location>
</feature>
<dbReference type="PANTHER" id="PTHR46241">
    <property type="entry name" value="ARMADILLO REPEAT-CONTAINING PROTEIN 4 ARMC4"/>
    <property type="match status" value="1"/>
</dbReference>
<feature type="compositionally biased region" description="Low complexity" evidence="2">
    <location>
        <begin position="23"/>
        <end position="38"/>
    </location>
</feature>
<dbReference type="InterPro" id="IPR016024">
    <property type="entry name" value="ARM-type_fold"/>
</dbReference>
<feature type="repeat" description="ARM" evidence="1">
    <location>
        <begin position="941"/>
        <end position="983"/>
    </location>
</feature>
<comment type="caution">
    <text evidence="4">The sequence shown here is derived from an EMBL/GenBank/DDBJ whole genome shotgun (WGS) entry which is preliminary data.</text>
</comment>
<feature type="repeat" description="ARM" evidence="1">
    <location>
        <begin position="1023"/>
        <end position="1056"/>
    </location>
</feature>
<proteinExistence type="predicted"/>
<feature type="compositionally biased region" description="Basic residues" evidence="2">
    <location>
        <begin position="414"/>
        <end position="424"/>
    </location>
</feature>
<sequence length="1105" mass="119885">MGQTLSTRFEWRGDTDPTPPPQRTDAQQQPSTTASTSQLKTSVANQDLLYDLVKMVNEICRAHPGESRAEFRRPLQWTTTLRPQVFAGSDKWNVTAGAKNGKGSAASSTDLRADGSPLFHLEQSGQGYVARAASFDVLNRVLKLADDQILKEVQEIIQANRDPVKAIFGVSGDTALTDAFDLFTNEPTARKREQYGKLYKLLLLVNAFDLQLMKSAVKDLQKDKTLDIHKVTEELLMLQSFCGRDNTKALISIDWESDYTFSNGYKAPPWRQVHGELCYIQTQPFDVAKMIITASKKGYFVNKGYTADEKGIEHLNYESASPTFPTLIDLLRSVSNAFEKRIDEQQYTFEANADDRPAAGAATDDDTTRNHEGDEASDDLESDDNTAGAATAAGGRKSEAAGGGNKRGAGNPHAGKKTKSKIATKPRAVEPSLKWRALGVDGERTPAGGMAGTRSSKHPKDTNHPTTTATRATKGNSGSASKDRRSKRHVEEEDEYSDSGADDSEEEIQEKRQEISELPAEYYQIQKLVKYLRAGNQTATIIAICSLRDFDLTNEFNQTAIRDVGGLETLVNLLDTDDPKCKIGALKILKDVSQNVATRSALSDLDAMHPLVELLRDSEREPKCLAAKTIAHCAKNARNRRSVRRYGGIKKLVRLLKARPGSDDEQVAVAGALALAALSKSARNKEAIQAAGSIPLLANLLESQNEQLLIPVVGILQECASDAHYRIAIRGSGMIKFLVENLASKNEELQTHCASAIFKCAEEDETRTLVRQYSGLSHLVNLLDNTVNKELLAAATGAVWKCAQNLENVAALNKLNTIKKLVGLMENQPEDVLVNVVGALGACAQTVEGRQAIKDSNGITPLVNLLTGTNQSLLVNVTTAVGACALDSDCMAIIDRLDGVRLLWSLLKSANPLVQASAAWAISPCIEHAKDSGEMVRSFVGGLELIVSLLKSDNADVLASVCAAIANIAKDEENLAVITDHGVVPMLAKLTNTRNDKLRRHLAEAVARCCHWGNNRVSFGTAGAVAPLVKYLRSPDDEVHRSTARALHQLSMDPDNCITMHEHGVVQLLLGMVGSSDQNLQEAAAGTIGNIRRLALASEKAAMAS</sequence>
<evidence type="ECO:0000313" key="5">
    <source>
        <dbReference type="Proteomes" id="UP000318582"/>
    </source>
</evidence>
<gene>
    <name evidence="4" type="ORF">PhCBS80983_g05062</name>
</gene>
<dbReference type="PROSITE" id="PS50176">
    <property type="entry name" value="ARM_REPEAT"/>
    <property type="match status" value="3"/>
</dbReference>
<dbReference type="STRING" id="109895.A0A507DY18"/>
<feature type="compositionally biased region" description="Low complexity" evidence="2">
    <location>
        <begin position="386"/>
        <end position="395"/>
    </location>
</feature>
<dbReference type="AlphaFoldDB" id="A0A507DY18"/>
<dbReference type="InterPro" id="IPR011989">
    <property type="entry name" value="ARM-like"/>
</dbReference>
<evidence type="ECO:0000259" key="3">
    <source>
        <dbReference type="Pfam" id="PF25598"/>
    </source>
</evidence>
<feature type="region of interest" description="Disordered" evidence="2">
    <location>
        <begin position="348"/>
        <end position="512"/>
    </location>
</feature>
<dbReference type="SUPFAM" id="SSF48371">
    <property type="entry name" value="ARM repeat"/>
    <property type="match status" value="2"/>
</dbReference>
<dbReference type="Proteomes" id="UP000318582">
    <property type="component" value="Unassembled WGS sequence"/>
</dbReference>
<keyword evidence="5" id="KW-1185">Reference proteome</keyword>
<organism evidence="4 5">
    <name type="scientific">Powellomyces hirtus</name>
    <dbReference type="NCBI Taxonomy" id="109895"/>
    <lineage>
        <taxon>Eukaryota</taxon>
        <taxon>Fungi</taxon>
        <taxon>Fungi incertae sedis</taxon>
        <taxon>Chytridiomycota</taxon>
        <taxon>Chytridiomycota incertae sedis</taxon>
        <taxon>Chytridiomycetes</taxon>
        <taxon>Spizellomycetales</taxon>
        <taxon>Powellomycetaceae</taxon>
        <taxon>Powellomyces</taxon>
    </lineage>
</organism>
<feature type="compositionally biased region" description="Acidic residues" evidence="2">
    <location>
        <begin position="492"/>
        <end position="508"/>
    </location>
</feature>
<evidence type="ECO:0000313" key="4">
    <source>
        <dbReference type="EMBL" id="TPX55740.1"/>
    </source>
</evidence>
<dbReference type="Pfam" id="PF25598">
    <property type="entry name" value="ARM_PUB"/>
    <property type="match status" value="1"/>
</dbReference>